<organism evidence="1 2">
    <name type="scientific">Lachancea meyersii CBS 8951</name>
    <dbReference type="NCBI Taxonomy" id="1266667"/>
    <lineage>
        <taxon>Eukaryota</taxon>
        <taxon>Fungi</taxon>
        <taxon>Dikarya</taxon>
        <taxon>Ascomycota</taxon>
        <taxon>Saccharomycotina</taxon>
        <taxon>Saccharomycetes</taxon>
        <taxon>Saccharomycetales</taxon>
        <taxon>Saccharomycetaceae</taxon>
        <taxon>Lachancea</taxon>
    </lineage>
</organism>
<dbReference type="AlphaFoldDB" id="A0A1G4IZA6"/>
<reference evidence="2" key="1">
    <citation type="submission" date="2016-03" db="EMBL/GenBank/DDBJ databases">
        <authorList>
            <person name="Devillers Hugo."/>
        </authorList>
    </citation>
    <scope>NUCLEOTIDE SEQUENCE [LARGE SCALE GENOMIC DNA]</scope>
</reference>
<gene>
    <name evidence="1" type="ORF">LAME_0C02102G</name>
</gene>
<keyword evidence="2" id="KW-1185">Reference proteome</keyword>
<accession>A0A1G4IZA6</accession>
<name>A0A1G4IZA6_9SACH</name>
<evidence type="ECO:0000313" key="2">
    <source>
        <dbReference type="Proteomes" id="UP000191144"/>
    </source>
</evidence>
<dbReference type="OrthoDB" id="4062049at2759"/>
<dbReference type="Proteomes" id="UP000191144">
    <property type="component" value="Chromosome C"/>
</dbReference>
<sequence length="337" mass="38148">MSGRLVLKELKVGLNLNSNKYPVTPKTRPVSLSSTTELDSNSLASVRDLGVENNFFGKANKKLAKYRKKQDALLNARSKLRGTVSIAQVYQNTFRVFSAQSKVYHCDFFRLLYFPPDHILSVFRKSKPAVNVRIVGEVFLNGNVSRGENGRSVANTAVFERGSRIDKYGKSLDVSNLKRLQSIFAHDGSNVPRNYAYLRRSLRTFLHGCFIENWTNLKGAQAVEEQITREAQSSEANASADWKFLDSDGRSNCGVAKDGFYLFQVLVFPDNFTKHEFETNVAQSVQAVADLQWDKFLRGKPNIKKTWVEQANDRVRVPVMNTYLAHGQVPRTLKRLT</sequence>
<proteinExistence type="predicted"/>
<evidence type="ECO:0000313" key="1">
    <source>
        <dbReference type="EMBL" id="SCU82619.1"/>
    </source>
</evidence>
<protein>
    <submittedName>
        <fullName evidence="1">LAME_0C02102g1_1</fullName>
    </submittedName>
</protein>
<dbReference type="EMBL" id="LT598479">
    <property type="protein sequence ID" value="SCU82619.1"/>
    <property type="molecule type" value="Genomic_DNA"/>
</dbReference>